<dbReference type="EMBL" id="JAMKFB020000019">
    <property type="protein sequence ID" value="KAL0165687.1"/>
    <property type="molecule type" value="Genomic_DNA"/>
</dbReference>
<feature type="region of interest" description="Disordered" evidence="1">
    <location>
        <begin position="1"/>
        <end position="65"/>
    </location>
</feature>
<comment type="caution">
    <text evidence="3">The sequence shown here is derived from an EMBL/GenBank/DDBJ whole genome shotgun (WGS) entry which is preliminary data.</text>
</comment>
<reference evidence="3 4" key="1">
    <citation type="submission" date="2024-05" db="EMBL/GenBank/DDBJ databases">
        <title>Genome sequencing and assembly of Indian major carp, Cirrhinus mrigala (Hamilton, 1822).</title>
        <authorList>
            <person name="Mohindra V."/>
            <person name="Chowdhury L.M."/>
            <person name="Lal K."/>
            <person name="Jena J.K."/>
        </authorList>
    </citation>
    <scope>NUCLEOTIDE SEQUENCE [LARGE SCALE GENOMIC DNA]</scope>
    <source>
        <strain evidence="3">CM1030</strain>
        <tissue evidence="3">Blood</tissue>
    </source>
</reference>
<dbReference type="AlphaFoldDB" id="A0ABD0NW47"/>
<feature type="non-terminal residue" evidence="3">
    <location>
        <position position="65"/>
    </location>
</feature>
<name>A0ABD0NW47_CIRMR</name>
<dbReference type="Pfam" id="PF09309">
    <property type="entry name" value="FCP1_C"/>
    <property type="match status" value="1"/>
</dbReference>
<organism evidence="3 4">
    <name type="scientific">Cirrhinus mrigala</name>
    <name type="common">Mrigala</name>
    <dbReference type="NCBI Taxonomy" id="683832"/>
    <lineage>
        <taxon>Eukaryota</taxon>
        <taxon>Metazoa</taxon>
        <taxon>Chordata</taxon>
        <taxon>Craniata</taxon>
        <taxon>Vertebrata</taxon>
        <taxon>Euteleostomi</taxon>
        <taxon>Actinopterygii</taxon>
        <taxon>Neopterygii</taxon>
        <taxon>Teleostei</taxon>
        <taxon>Ostariophysi</taxon>
        <taxon>Cypriniformes</taxon>
        <taxon>Cyprinidae</taxon>
        <taxon>Labeoninae</taxon>
        <taxon>Labeonini</taxon>
        <taxon>Cirrhinus</taxon>
    </lineage>
</organism>
<dbReference type="Proteomes" id="UP001529510">
    <property type="component" value="Unassembled WGS sequence"/>
</dbReference>
<evidence type="ECO:0000259" key="2">
    <source>
        <dbReference type="Pfam" id="PF09309"/>
    </source>
</evidence>
<feature type="non-terminal residue" evidence="3">
    <location>
        <position position="1"/>
    </location>
</feature>
<dbReference type="InterPro" id="IPR015388">
    <property type="entry name" value="FCP1_C"/>
</dbReference>
<evidence type="ECO:0000313" key="4">
    <source>
        <dbReference type="Proteomes" id="UP001529510"/>
    </source>
</evidence>
<feature type="domain" description="FCP1-like phosphatase C-terminal" evidence="2">
    <location>
        <begin position="3"/>
        <end position="59"/>
    </location>
</feature>
<evidence type="ECO:0000313" key="3">
    <source>
        <dbReference type="EMBL" id="KAL0165687.1"/>
    </source>
</evidence>
<protein>
    <recommendedName>
        <fullName evidence="2">FCP1-like phosphatase C-terminal domain-containing protein</fullName>
    </recommendedName>
</protein>
<sequence length="65" mass="7025">IPGSIPKPLFQAPPFQQKALPVPEMRTYDPVTGKLIRRGPQASRPPSYLHSHGSSMSAKGDLSSL</sequence>
<proteinExistence type="predicted"/>
<evidence type="ECO:0000256" key="1">
    <source>
        <dbReference type="SAM" id="MobiDB-lite"/>
    </source>
</evidence>
<gene>
    <name evidence="3" type="ORF">M9458_037531</name>
</gene>
<keyword evidence="4" id="KW-1185">Reference proteome</keyword>
<feature type="compositionally biased region" description="Polar residues" evidence="1">
    <location>
        <begin position="52"/>
        <end position="65"/>
    </location>
</feature>
<accession>A0ABD0NW47</accession>